<dbReference type="HOGENOM" id="CLU_562679_0_0_1"/>
<reference evidence="2 3" key="1">
    <citation type="journal article" date="2009" name="Nature">
        <title>Evolution of pathogenicity and sexual reproduction in eight Candida genomes.</title>
        <authorList>
            <person name="Butler G."/>
            <person name="Rasmussen M.D."/>
            <person name="Lin M.F."/>
            <person name="Santos M.A."/>
            <person name="Sakthikumar S."/>
            <person name="Munro C.A."/>
            <person name="Rheinbay E."/>
            <person name="Grabherr M."/>
            <person name="Forche A."/>
            <person name="Reedy J.L."/>
            <person name="Agrafioti I."/>
            <person name="Arnaud M.B."/>
            <person name="Bates S."/>
            <person name="Brown A.J."/>
            <person name="Brunke S."/>
            <person name="Costanzo M.C."/>
            <person name="Fitzpatrick D.A."/>
            <person name="de Groot P.W."/>
            <person name="Harris D."/>
            <person name="Hoyer L.L."/>
            <person name="Hube B."/>
            <person name="Klis F.M."/>
            <person name="Kodira C."/>
            <person name="Lennard N."/>
            <person name="Logue M.E."/>
            <person name="Martin R."/>
            <person name="Neiman A.M."/>
            <person name="Nikolaou E."/>
            <person name="Quail M.A."/>
            <person name="Quinn J."/>
            <person name="Santos M.C."/>
            <person name="Schmitzberger F.F."/>
            <person name="Sherlock G."/>
            <person name="Shah P."/>
            <person name="Silverstein K.A."/>
            <person name="Skrzypek M.S."/>
            <person name="Soll D."/>
            <person name="Staggs R."/>
            <person name="Stansfield I."/>
            <person name="Stumpf M.P."/>
            <person name="Sudbery P.E."/>
            <person name="Srikantha T."/>
            <person name="Zeng Q."/>
            <person name="Berman J."/>
            <person name="Berriman M."/>
            <person name="Heitman J."/>
            <person name="Gow N.A."/>
            <person name="Lorenz M.C."/>
            <person name="Birren B.W."/>
            <person name="Kellis M."/>
            <person name="Cuomo C.A."/>
        </authorList>
    </citation>
    <scope>NUCLEOTIDE SEQUENCE [LARGE SCALE GENOMIC DNA]</scope>
    <source>
        <strain evidence="3">ATCC 11503 / BCRC 21390 / CBS 2605 / JCM 1781 / NBRC 1676 / NRRL YB-4239</strain>
    </source>
</reference>
<evidence type="ECO:0000313" key="3">
    <source>
        <dbReference type="Proteomes" id="UP000001996"/>
    </source>
</evidence>
<dbReference type="OrthoDB" id="4023210at2759"/>
<dbReference type="InParanoid" id="A5E757"/>
<keyword evidence="3" id="KW-1185">Reference proteome</keyword>
<evidence type="ECO:0000256" key="1">
    <source>
        <dbReference type="SAM" id="MobiDB-lite"/>
    </source>
</evidence>
<feature type="compositionally biased region" description="Basic and acidic residues" evidence="1">
    <location>
        <begin position="392"/>
        <end position="408"/>
    </location>
</feature>
<dbReference type="EMBL" id="CH981533">
    <property type="protein sequence ID" value="EDK47265.1"/>
    <property type="molecule type" value="Genomic_DNA"/>
</dbReference>
<feature type="region of interest" description="Disordered" evidence="1">
    <location>
        <begin position="375"/>
        <end position="445"/>
    </location>
</feature>
<dbReference type="AlphaFoldDB" id="A5E757"/>
<protein>
    <submittedName>
        <fullName evidence="2">Uncharacterized protein</fullName>
    </submittedName>
</protein>
<evidence type="ECO:0000313" key="2">
    <source>
        <dbReference type="EMBL" id="EDK47265.1"/>
    </source>
</evidence>
<organism evidence="2 3">
    <name type="scientific">Lodderomyces elongisporus (strain ATCC 11503 / CBS 2605 / JCM 1781 / NBRC 1676 / NRRL YB-4239)</name>
    <name type="common">Yeast</name>
    <name type="synonym">Saccharomyces elongisporus</name>
    <dbReference type="NCBI Taxonomy" id="379508"/>
    <lineage>
        <taxon>Eukaryota</taxon>
        <taxon>Fungi</taxon>
        <taxon>Dikarya</taxon>
        <taxon>Ascomycota</taxon>
        <taxon>Saccharomycotina</taxon>
        <taxon>Pichiomycetes</taxon>
        <taxon>Debaryomycetaceae</taxon>
        <taxon>Candida/Lodderomyces clade</taxon>
        <taxon>Lodderomyces</taxon>
    </lineage>
</organism>
<gene>
    <name evidence="2" type="ORF">LELG_05446</name>
</gene>
<dbReference type="GeneID" id="5230454"/>
<feature type="compositionally biased region" description="Low complexity" evidence="1">
    <location>
        <begin position="409"/>
        <end position="418"/>
    </location>
</feature>
<sequence>MIVEEPFGYESFSSNVTNSSLNTSCFLQYAQENGRSIEDRSRRRLGKEAQRVAEFLKIIYALDETPLENLDAYITVCIKILKSLDVLELNLQVNMEYLESVIAFLSNNRLKYIMERIVLEAVSKFRCRRITIQEQQGIGFIAKLVQKVYMFDSICGHVIDHTLSASVLEAVINTRARYLAANSRTEDYKLKNFTVISTTVLNNCCWPPSIQIFDVLILCVESIYINDDEQAKYMVQNIGVFFANLYQHHSEIDVSILSELKIAALALVMAALNLKYQRCNGEVMEIVQNQFEVIFGSPLEYTLTPVIDKHPFPDNQYSILAQHLRYPPGKQNLDFYCYDKKVDSNDLAEFPRRMTPLNFELFHQKTANNQSCKNNIEEKEGNNDGDDNDNEIDNKVDNKVDNDVDNKVDNSINNYIDNENGDGDGDDRNNSSNESSSEVELHQGRFEPIKSKFKYNFTNRYFKKRHNSTGPGANKKSRWHIFHKA</sequence>
<proteinExistence type="predicted"/>
<dbReference type="eggNOG" id="ENOG502RQIK">
    <property type="taxonomic scope" value="Eukaryota"/>
</dbReference>
<name>A5E757_LODEL</name>
<accession>A5E757</accession>
<dbReference type="KEGG" id="lel:PVL30_004986"/>
<dbReference type="Proteomes" id="UP000001996">
    <property type="component" value="Unassembled WGS sequence"/>
</dbReference>